<protein>
    <submittedName>
        <fullName evidence="1">Uncharacterized protein</fullName>
    </submittedName>
</protein>
<dbReference type="HOGENOM" id="CLU_3156911_0_0_6"/>
<accession>A4VPX4</accession>
<evidence type="ECO:0000313" key="2">
    <source>
        <dbReference type="Proteomes" id="UP000000233"/>
    </source>
</evidence>
<organism evidence="1 2">
    <name type="scientific">Stutzerimonas stutzeri (strain A1501)</name>
    <name type="common">Pseudomonas stutzeri</name>
    <dbReference type="NCBI Taxonomy" id="379731"/>
    <lineage>
        <taxon>Bacteria</taxon>
        <taxon>Pseudomonadati</taxon>
        <taxon>Pseudomonadota</taxon>
        <taxon>Gammaproteobacteria</taxon>
        <taxon>Pseudomonadales</taxon>
        <taxon>Pseudomonadaceae</taxon>
        <taxon>Stutzerimonas</taxon>
    </lineage>
</organism>
<gene>
    <name evidence="1" type="ordered locus">PST_3397</name>
</gene>
<keyword evidence="2" id="KW-1185">Reference proteome</keyword>
<proteinExistence type="predicted"/>
<dbReference type="AlphaFoldDB" id="A4VPX4"/>
<evidence type="ECO:0000313" key="1">
    <source>
        <dbReference type="EMBL" id="ABP81025.1"/>
    </source>
</evidence>
<sequence length="48" mass="5157">MFDGCCSWSSNSGSKKRILEQGVVPPSATESQDNTSIYAVSQFILGMV</sequence>
<dbReference type="Proteomes" id="UP000000233">
    <property type="component" value="Chromosome"/>
</dbReference>
<dbReference type="EMBL" id="CP000304">
    <property type="protein sequence ID" value="ABP81025.1"/>
    <property type="molecule type" value="Genomic_DNA"/>
</dbReference>
<name>A4VPX4_STUS1</name>
<reference evidence="1 2" key="1">
    <citation type="journal article" date="2008" name="Proc. Natl. Acad. Sci. U.S.A.">
        <title>Nitrogen fixation island and rhizosphere competence traits in the genome of root-associated Pseudomonas stutzeri A1501.</title>
        <authorList>
            <person name="Yan Y."/>
            <person name="Yang J."/>
            <person name="Dou Y."/>
            <person name="Chen M."/>
            <person name="Ping S."/>
            <person name="Peng J."/>
            <person name="Lu W."/>
            <person name="Zhang W."/>
            <person name="Yao Z."/>
            <person name="Li H."/>
            <person name="Liu W."/>
            <person name="He S."/>
            <person name="Geng L."/>
            <person name="Zhang X."/>
            <person name="Yang F."/>
            <person name="Yu H."/>
            <person name="Zhan Y."/>
            <person name="Li D."/>
            <person name="Lin Z."/>
            <person name="Wang Y."/>
            <person name="Elmerich C."/>
            <person name="Lin M."/>
            <person name="Jin Q."/>
        </authorList>
    </citation>
    <scope>NUCLEOTIDE SEQUENCE [LARGE SCALE GENOMIC DNA]</scope>
    <source>
        <strain evidence="1 2">A1501</strain>
    </source>
</reference>
<dbReference type="KEGG" id="psa:PST_3397"/>